<dbReference type="GO" id="GO:0006629">
    <property type="term" value="P:lipid metabolic process"/>
    <property type="evidence" value="ECO:0007669"/>
    <property type="project" value="InterPro"/>
</dbReference>
<proteinExistence type="predicted"/>
<evidence type="ECO:0000259" key="2">
    <source>
        <dbReference type="Pfam" id="PF01764"/>
    </source>
</evidence>
<keyword evidence="3" id="KW-1185">Reference proteome</keyword>
<dbReference type="Gene3D" id="3.40.50.1820">
    <property type="entry name" value="alpha/beta hydrolase"/>
    <property type="match status" value="1"/>
</dbReference>
<dbReference type="InterPro" id="IPR002921">
    <property type="entry name" value="Fungal_lipase-type"/>
</dbReference>
<accession>A0A914YYI4</accession>
<keyword evidence="1" id="KW-0732">Signal</keyword>
<dbReference type="Proteomes" id="UP000887577">
    <property type="component" value="Unplaced"/>
</dbReference>
<feature type="signal peptide" evidence="1">
    <location>
        <begin position="1"/>
        <end position="17"/>
    </location>
</feature>
<dbReference type="InterPro" id="IPR029058">
    <property type="entry name" value="AB_hydrolase_fold"/>
</dbReference>
<dbReference type="WBParaSite" id="PSU_v2.g5564.t1">
    <property type="protein sequence ID" value="PSU_v2.g5564.t1"/>
    <property type="gene ID" value="PSU_v2.g5564"/>
</dbReference>
<sequence>MIVKCLIFATLAAVGRCAYQDELARNYIWPLTVDSYNHGVKSCIGNTLGAATNYEFGAQITVKCDDHSSKDSCSGYTVAIHTQKAVLITFRGTISESQVGQEINYTLSQPLLPFIGGGKVNGYFLNGYNLLWNAGLKDSFLRLKNKYPTYKIWVAGHSLGAALASITAASLTATKLITKDQLLLYTFGQPRVGDKAFADAYPSLVPEAYRVVHHWDIIPHLPTAGFMGYTHHKSEVWYNNNMKKGDPYIICAEEESLLCSNSVLTPTQSDHGEYYGLRNYLGNHECVPGGGSF</sequence>
<evidence type="ECO:0000313" key="4">
    <source>
        <dbReference type="WBParaSite" id="PSU_v2.g5564.t1"/>
    </source>
</evidence>
<dbReference type="Pfam" id="PF01764">
    <property type="entry name" value="Lipase_3"/>
    <property type="match status" value="1"/>
</dbReference>
<feature type="chain" id="PRO_5036674511" evidence="1">
    <location>
        <begin position="18"/>
        <end position="293"/>
    </location>
</feature>
<feature type="domain" description="Fungal lipase-type" evidence="2">
    <location>
        <begin position="88"/>
        <end position="224"/>
    </location>
</feature>
<dbReference type="CDD" id="cd00519">
    <property type="entry name" value="Lipase_3"/>
    <property type="match status" value="1"/>
</dbReference>
<name>A0A914YYI4_9BILA</name>
<reference evidence="4" key="1">
    <citation type="submission" date="2022-11" db="UniProtKB">
        <authorList>
            <consortium name="WormBaseParasite"/>
        </authorList>
    </citation>
    <scope>IDENTIFICATION</scope>
</reference>
<organism evidence="3 4">
    <name type="scientific">Panagrolaimus superbus</name>
    <dbReference type="NCBI Taxonomy" id="310955"/>
    <lineage>
        <taxon>Eukaryota</taxon>
        <taxon>Metazoa</taxon>
        <taxon>Ecdysozoa</taxon>
        <taxon>Nematoda</taxon>
        <taxon>Chromadorea</taxon>
        <taxon>Rhabditida</taxon>
        <taxon>Tylenchina</taxon>
        <taxon>Panagrolaimomorpha</taxon>
        <taxon>Panagrolaimoidea</taxon>
        <taxon>Panagrolaimidae</taxon>
        <taxon>Panagrolaimus</taxon>
    </lineage>
</organism>
<protein>
    <submittedName>
        <fullName evidence="4">Fungal lipase-like domain-containing protein</fullName>
    </submittedName>
</protein>
<dbReference type="SUPFAM" id="SSF53474">
    <property type="entry name" value="alpha/beta-Hydrolases"/>
    <property type="match status" value="1"/>
</dbReference>
<evidence type="ECO:0000256" key="1">
    <source>
        <dbReference type="SAM" id="SignalP"/>
    </source>
</evidence>
<evidence type="ECO:0000313" key="3">
    <source>
        <dbReference type="Proteomes" id="UP000887577"/>
    </source>
</evidence>
<dbReference type="AlphaFoldDB" id="A0A914YYI4"/>
<dbReference type="PANTHER" id="PTHR45908">
    <property type="entry name" value="PROTEIN CBG11750-RELATED"/>
    <property type="match status" value="1"/>
</dbReference>